<comment type="caution">
    <text evidence="2">The sequence shown here is derived from an EMBL/GenBank/DDBJ whole genome shotgun (WGS) entry which is preliminary data.</text>
</comment>
<dbReference type="Proteomes" id="UP001321760">
    <property type="component" value="Unassembled WGS sequence"/>
</dbReference>
<accession>A0AAV9GGI3</accession>
<feature type="transmembrane region" description="Helical" evidence="1">
    <location>
        <begin position="12"/>
        <end position="36"/>
    </location>
</feature>
<keyword evidence="3" id="KW-1185">Reference proteome</keyword>
<sequence length="112" mass="12830">MMSLTVAQYLHRASIIIVPYASFKSNHICVSTLLLLRQRDRERWRCDVTKPGWVGFRFGWLGVVTVWGVCVLLSARRMPINLPHSNYSMHACLRVLGCCLNVTVKSRLNIVE</sequence>
<evidence type="ECO:0000313" key="2">
    <source>
        <dbReference type="EMBL" id="KAK4447012.1"/>
    </source>
</evidence>
<keyword evidence="1" id="KW-1133">Transmembrane helix</keyword>
<protein>
    <submittedName>
        <fullName evidence="2">Uncharacterized protein</fullName>
    </submittedName>
</protein>
<name>A0AAV9GGI3_9PEZI</name>
<reference evidence="2" key="1">
    <citation type="journal article" date="2023" name="Mol. Phylogenet. Evol.">
        <title>Genome-scale phylogeny and comparative genomics of the fungal order Sordariales.</title>
        <authorList>
            <person name="Hensen N."/>
            <person name="Bonometti L."/>
            <person name="Westerberg I."/>
            <person name="Brannstrom I.O."/>
            <person name="Guillou S."/>
            <person name="Cros-Aarteil S."/>
            <person name="Calhoun S."/>
            <person name="Haridas S."/>
            <person name="Kuo A."/>
            <person name="Mondo S."/>
            <person name="Pangilinan J."/>
            <person name="Riley R."/>
            <person name="LaButti K."/>
            <person name="Andreopoulos B."/>
            <person name="Lipzen A."/>
            <person name="Chen C."/>
            <person name="Yan M."/>
            <person name="Daum C."/>
            <person name="Ng V."/>
            <person name="Clum A."/>
            <person name="Steindorff A."/>
            <person name="Ohm R.A."/>
            <person name="Martin F."/>
            <person name="Silar P."/>
            <person name="Natvig D.O."/>
            <person name="Lalanne C."/>
            <person name="Gautier V."/>
            <person name="Ament-Velasquez S.L."/>
            <person name="Kruys A."/>
            <person name="Hutchinson M.I."/>
            <person name="Powell A.J."/>
            <person name="Barry K."/>
            <person name="Miller A.N."/>
            <person name="Grigoriev I.V."/>
            <person name="Debuchy R."/>
            <person name="Gladieux P."/>
            <person name="Hiltunen Thoren M."/>
            <person name="Johannesson H."/>
        </authorList>
    </citation>
    <scope>NUCLEOTIDE SEQUENCE</scope>
    <source>
        <strain evidence="2">PSN243</strain>
    </source>
</reference>
<proteinExistence type="predicted"/>
<organism evidence="2 3">
    <name type="scientific">Podospora aff. communis PSN243</name>
    <dbReference type="NCBI Taxonomy" id="3040156"/>
    <lineage>
        <taxon>Eukaryota</taxon>
        <taxon>Fungi</taxon>
        <taxon>Dikarya</taxon>
        <taxon>Ascomycota</taxon>
        <taxon>Pezizomycotina</taxon>
        <taxon>Sordariomycetes</taxon>
        <taxon>Sordariomycetidae</taxon>
        <taxon>Sordariales</taxon>
        <taxon>Podosporaceae</taxon>
        <taxon>Podospora</taxon>
    </lineage>
</organism>
<keyword evidence="1" id="KW-0472">Membrane</keyword>
<evidence type="ECO:0000256" key="1">
    <source>
        <dbReference type="SAM" id="Phobius"/>
    </source>
</evidence>
<dbReference type="AlphaFoldDB" id="A0AAV9GGI3"/>
<feature type="transmembrane region" description="Helical" evidence="1">
    <location>
        <begin position="56"/>
        <end position="75"/>
    </location>
</feature>
<dbReference type="EMBL" id="MU865953">
    <property type="protein sequence ID" value="KAK4447012.1"/>
    <property type="molecule type" value="Genomic_DNA"/>
</dbReference>
<evidence type="ECO:0000313" key="3">
    <source>
        <dbReference type="Proteomes" id="UP001321760"/>
    </source>
</evidence>
<gene>
    <name evidence="2" type="ORF">QBC34DRAFT_410753</name>
</gene>
<keyword evidence="1" id="KW-0812">Transmembrane</keyword>
<reference evidence="2" key="2">
    <citation type="submission" date="2023-05" db="EMBL/GenBank/DDBJ databases">
        <authorList>
            <consortium name="Lawrence Berkeley National Laboratory"/>
            <person name="Steindorff A."/>
            <person name="Hensen N."/>
            <person name="Bonometti L."/>
            <person name="Westerberg I."/>
            <person name="Brannstrom I.O."/>
            <person name="Guillou S."/>
            <person name="Cros-Aarteil S."/>
            <person name="Calhoun S."/>
            <person name="Haridas S."/>
            <person name="Kuo A."/>
            <person name="Mondo S."/>
            <person name="Pangilinan J."/>
            <person name="Riley R."/>
            <person name="Labutti K."/>
            <person name="Andreopoulos B."/>
            <person name="Lipzen A."/>
            <person name="Chen C."/>
            <person name="Yanf M."/>
            <person name="Daum C."/>
            <person name="Ng V."/>
            <person name="Clum A."/>
            <person name="Ohm R."/>
            <person name="Martin F."/>
            <person name="Silar P."/>
            <person name="Natvig D."/>
            <person name="Lalanne C."/>
            <person name="Gautier V."/>
            <person name="Ament-Velasquez S.L."/>
            <person name="Kruys A."/>
            <person name="Hutchinson M.I."/>
            <person name="Powell A.J."/>
            <person name="Barry K."/>
            <person name="Miller A.N."/>
            <person name="Grigoriev I.V."/>
            <person name="Debuchy R."/>
            <person name="Gladieux P."/>
            <person name="Thoren M.H."/>
            <person name="Johannesson H."/>
        </authorList>
    </citation>
    <scope>NUCLEOTIDE SEQUENCE</scope>
    <source>
        <strain evidence="2">PSN243</strain>
    </source>
</reference>